<dbReference type="InterPro" id="IPR004821">
    <property type="entry name" value="Cyt_trans-like"/>
</dbReference>
<dbReference type="Pfam" id="PF01467">
    <property type="entry name" value="CTP_transf_like"/>
    <property type="match status" value="1"/>
</dbReference>
<dbReference type="EMBL" id="BPLR01005906">
    <property type="protein sequence ID" value="GIY05946.1"/>
    <property type="molecule type" value="Genomic_DNA"/>
</dbReference>
<dbReference type="InterPro" id="IPR014729">
    <property type="entry name" value="Rossmann-like_a/b/a_fold"/>
</dbReference>
<evidence type="ECO:0000313" key="3">
    <source>
        <dbReference type="Proteomes" id="UP001054945"/>
    </source>
</evidence>
<dbReference type="NCBIfam" id="TIGR00125">
    <property type="entry name" value="cyt_tran_rel"/>
    <property type="match status" value="1"/>
</dbReference>
<sequence length="241" mass="27984">MYQTALLLLSGPLRFAIESIGPYLKWTNKKVAYRLYIKLEPELYKPFSKSDTVSLKRLSTIVPVLYDKASSMCKHVDVRILLGNTEQSQIIRDKPWNFDAILTNCENPKDINNYIELYFGKCSGNIIKLNDINNTVHNEEVESTFFDFQTYKTVCLGGTFDRLHNGHKVLLSESVLKCSEELIVGITETEGLKKKVLWELIESTEKRIEDVSEFLRKSTQLYTMKWFPFQTYMDLQLQSLI</sequence>
<feature type="domain" description="Cytidyltransferase-like" evidence="1">
    <location>
        <begin position="156"/>
        <end position="221"/>
    </location>
</feature>
<name>A0AAV4QC71_CAEEX</name>
<comment type="caution">
    <text evidence="2">The sequence shown here is derived from an EMBL/GenBank/DDBJ whole genome shotgun (WGS) entry which is preliminary data.</text>
</comment>
<dbReference type="SUPFAM" id="SSF52374">
    <property type="entry name" value="Nucleotidylyl transferase"/>
    <property type="match status" value="1"/>
</dbReference>
<keyword evidence="3" id="KW-1185">Reference proteome</keyword>
<dbReference type="Proteomes" id="UP001054945">
    <property type="component" value="Unassembled WGS sequence"/>
</dbReference>
<gene>
    <name evidence="2" type="ORF">CEXT_515141</name>
</gene>
<reference evidence="2 3" key="1">
    <citation type="submission" date="2021-06" db="EMBL/GenBank/DDBJ databases">
        <title>Caerostris extrusa draft genome.</title>
        <authorList>
            <person name="Kono N."/>
            <person name="Arakawa K."/>
        </authorList>
    </citation>
    <scope>NUCLEOTIDE SEQUENCE [LARGE SCALE GENOMIC DNA]</scope>
</reference>
<dbReference type="Gene3D" id="3.40.50.620">
    <property type="entry name" value="HUPs"/>
    <property type="match status" value="1"/>
</dbReference>
<dbReference type="AlphaFoldDB" id="A0AAV4QC71"/>
<evidence type="ECO:0000313" key="2">
    <source>
        <dbReference type="EMBL" id="GIY05946.1"/>
    </source>
</evidence>
<dbReference type="GO" id="GO:0003824">
    <property type="term" value="F:catalytic activity"/>
    <property type="evidence" value="ECO:0007669"/>
    <property type="project" value="InterPro"/>
</dbReference>
<proteinExistence type="predicted"/>
<protein>
    <recommendedName>
        <fullName evidence="1">Cytidyltransferase-like domain-containing protein</fullName>
    </recommendedName>
</protein>
<evidence type="ECO:0000259" key="1">
    <source>
        <dbReference type="Pfam" id="PF01467"/>
    </source>
</evidence>
<accession>A0AAV4QC71</accession>
<organism evidence="2 3">
    <name type="scientific">Caerostris extrusa</name>
    <name type="common">Bark spider</name>
    <name type="synonym">Caerostris bankana</name>
    <dbReference type="NCBI Taxonomy" id="172846"/>
    <lineage>
        <taxon>Eukaryota</taxon>
        <taxon>Metazoa</taxon>
        <taxon>Ecdysozoa</taxon>
        <taxon>Arthropoda</taxon>
        <taxon>Chelicerata</taxon>
        <taxon>Arachnida</taxon>
        <taxon>Araneae</taxon>
        <taxon>Araneomorphae</taxon>
        <taxon>Entelegynae</taxon>
        <taxon>Araneoidea</taxon>
        <taxon>Araneidae</taxon>
        <taxon>Caerostris</taxon>
    </lineage>
</organism>